<dbReference type="SUPFAM" id="SSF53474">
    <property type="entry name" value="alpha/beta-Hydrolases"/>
    <property type="match status" value="1"/>
</dbReference>
<comment type="caution">
    <text evidence="4">The sequence shown here is derived from an EMBL/GenBank/DDBJ whole genome shotgun (WGS) entry which is preliminary data.</text>
</comment>
<evidence type="ECO:0000256" key="1">
    <source>
        <dbReference type="ARBA" id="ARBA00010088"/>
    </source>
</evidence>
<dbReference type="PRINTS" id="PR00793">
    <property type="entry name" value="PROAMNOPTASE"/>
</dbReference>
<keyword evidence="5" id="KW-1185">Reference proteome</keyword>
<dbReference type="InterPro" id="IPR000073">
    <property type="entry name" value="AB_hydrolase_1"/>
</dbReference>
<keyword evidence="2" id="KW-0378">Hydrolase</keyword>
<evidence type="ECO:0000259" key="3">
    <source>
        <dbReference type="Pfam" id="PF00561"/>
    </source>
</evidence>
<gene>
    <name evidence="4" type="ORF">SCUCBS95973_000227</name>
</gene>
<dbReference type="PANTHER" id="PTHR43248">
    <property type="entry name" value="2-SUCCINYL-6-HYDROXY-2,4-CYCLOHEXADIENE-1-CARBOXYLATE SYNTHASE"/>
    <property type="match status" value="1"/>
</dbReference>
<dbReference type="InterPro" id="IPR002410">
    <property type="entry name" value="Peptidase_S33"/>
</dbReference>
<dbReference type="PANTHER" id="PTHR43248:SF2">
    <property type="entry name" value="PROLYL AMINOPEPTIDASE"/>
    <property type="match status" value="1"/>
</dbReference>
<dbReference type="EMBL" id="CAWUHB010000001">
    <property type="protein sequence ID" value="CAK7208792.1"/>
    <property type="molecule type" value="Genomic_DNA"/>
</dbReference>
<protein>
    <recommendedName>
        <fullName evidence="3">AB hydrolase-1 domain-containing protein</fullName>
    </recommendedName>
</protein>
<evidence type="ECO:0000313" key="5">
    <source>
        <dbReference type="Proteomes" id="UP001642405"/>
    </source>
</evidence>
<evidence type="ECO:0000256" key="2">
    <source>
        <dbReference type="ARBA" id="ARBA00022801"/>
    </source>
</evidence>
<comment type="similarity">
    <text evidence="1">Belongs to the peptidase S33 family.</text>
</comment>
<dbReference type="Proteomes" id="UP001642405">
    <property type="component" value="Unassembled WGS sequence"/>
</dbReference>
<organism evidence="4 5">
    <name type="scientific">Sporothrix curviconia</name>
    <dbReference type="NCBI Taxonomy" id="1260050"/>
    <lineage>
        <taxon>Eukaryota</taxon>
        <taxon>Fungi</taxon>
        <taxon>Dikarya</taxon>
        <taxon>Ascomycota</taxon>
        <taxon>Pezizomycotina</taxon>
        <taxon>Sordariomycetes</taxon>
        <taxon>Sordariomycetidae</taxon>
        <taxon>Ophiostomatales</taxon>
        <taxon>Ophiostomataceae</taxon>
        <taxon>Sporothrix</taxon>
    </lineage>
</organism>
<name>A0ABP0ANI5_9PEZI</name>
<dbReference type="InterPro" id="IPR029058">
    <property type="entry name" value="AB_hydrolase_fold"/>
</dbReference>
<dbReference type="Pfam" id="PF00561">
    <property type="entry name" value="Abhydrolase_1"/>
    <property type="match status" value="1"/>
</dbReference>
<feature type="domain" description="AB hydrolase-1" evidence="3">
    <location>
        <begin position="142"/>
        <end position="279"/>
    </location>
</feature>
<accession>A0ABP0ANI5</accession>
<sequence length="595" mass="66864">MDILKRQPVNEHRPHIDPRIIACRCPRRIIHAEKRAPRSSKMANMSTLSPLEDAKRAVKPAKLLANSRLFTENGYMINELRFSVPIDHRPKDAKDAKDAKEGEEICVTVRVVVGHSGAKEETLRGKGLHLNETKPFAVYLVGGPGSDNPPAAHTCLNEFYLDKGFQVLYMDYRGMGQSTLLRADHLSETTFPTSRQRGEPTLQGLKPQAQADRLALFRQDNIVRDLEAVRMALFELGYRQARKWTLVGQSYGGWISFTYLSLYPESLHMVIVTGGIPPVGQEADTVYKSTYKTLIKACNDFYGIYPQHEANMREILQFIAEKSKDASGKTVGIKMPGGGVLTPERFLCLGRKLGTTGGYGKVDKALTMCMADMKKGALSQATLADIDDWLRFEERPLYAILQEPIYTEPGMQAAGWSAEKIGKSLPEYWWLNDHAFGRVFSGQKKDAAFREEHYTGKPIYMSAEHIYRFHFDQFHALVPLKEAANILAQKTDWPPLYDCAQLARNEVPISALSYERDMFIDWRLSQKTVNGIPVKNIVSKHDKELMHTAVKDQPDAVLPRVWSALAEAVGNKIGRGLKDEEGRSAQSLIALLEKA</sequence>
<proteinExistence type="inferred from homology"/>
<dbReference type="Gene3D" id="3.40.50.1820">
    <property type="entry name" value="alpha/beta hydrolase"/>
    <property type="match status" value="1"/>
</dbReference>
<dbReference type="InterPro" id="IPR051601">
    <property type="entry name" value="Serine_prot/Carboxylest_S33"/>
</dbReference>
<evidence type="ECO:0000313" key="4">
    <source>
        <dbReference type="EMBL" id="CAK7208792.1"/>
    </source>
</evidence>
<reference evidence="4 5" key="1">
    <citation type="submission" date="2024-01" db="EMBL/GenBank/DDBJ databases">
        <authorList>
            <person name="Allen C."/>
            <person name="Tagirdzhanova G."/>
        </authorList>
    </citation>
    <scope>NUCLEOTIDE SEQUENCE [LARGE SCALE GENOMIC DNA]</scope>
</reference>